<feature type="domain" description="YlxR" evidence="2">
    <location>
        <begin position="16"/>
        <end position="55"/>
    </location>
</feature>
<feature type="region of interest" description="Disordered" evidence="1">
    <location>
        <begin position="72"/>
        <end position="115"/>
    </location>
</feature>
<dbReference type="InterPro" id="IPR035931">
    <property type="entry name" value="YlxR-like_sf"/>
</dbReference>
<dbReference type="AlphaFoldDB" id="H5UUA6"/>
<evidence type="ECO:0000256" key="1">
    <source>
        <dbReference type="SAM" id="MobiDB-lite"/>
    </source>
</evidence>
<accession>H5UUA6</accession>
<dbReference type="InterPro" id="IPR037465">
    <property type="entry name" value="YlxR"/>
</dbReference>
<dbReference type="PANTHER" id="PTHR34215:SF1">
    <property type="entry name" value="YLXR DOMAIN-CONTAINING PROTEIN"/>
    <property type="match status" value="1"/>
</dbReference>
<dbReference type="EMBL" id="BAFE01000077">
    <property type="protein sequence ID" value="GAB49314.1"/>
    <property type="molecule type" value="Genomic_DNA"/>
</dbReference>
<keyword evidence="4" id="KW-1185">Reference proteome</keyword>
<dbReference type="Pfam" id="PF04296">
    <property type="entry name" value="YlxR"/>
    <property type="match status" value="1"/>
</dbReference>
<name>H5UUA6_9MICO</name>
<proteinExistence type="predicted"/>
<dbReference type="eggNOG" id="COG2740">
    <property type="taxonomic scope" value="Bacteria"/>
</dbReference>
<dbReference type="SUPFAM" id="SSF64376">
    <property type="entry name" value="YlxR-like"/>
    <property type="match status" value="1"/>
</dbReference>
<gene>
    <name evidence="3" type="ORF">MOPEL_100_00020</name>
</gene>
<dbReference type="STRING" id="1089455.MOPEL_100_00020"/>
<organism evidence="3 4">
    <name type="scientific">Mobilicoccus pelagius NBRC 104925</name>
    <dbReference type="NCBI Taxonomy" id="1089455"/>
    <lineage>
        <taxon>Bacteria</taxon>
        <taxon>Bacillati</taxon>
        <taxon>Actinomycetota</taxon>
        <taxon>Actinomycetes</taxon>
        <taxon>Micrococcales</taxon>
        <taxon>Dermatophilaceae</taxon>
        <taxon>Mobilicoccus</taxon>
    </lineage>
</organism>
<reference evidence="3 4" key="1">
    <citation type="submission" date="2012-02" db="EMBL/GenBank/DDBJ databases">
        <title>Whole genome shotgun sequence of Mobilicoccus pelagius NBRC 104925.</title>
        <authorList>
            <person name="Yoshida Y."/>
            <person name="Hosoyama A."/>
            <person name="Tsuchikane K."/>
            <person name="Katsumata H."/>
            <person name="Yamazaki S."/>
            <person name="Fujita N."/>
        </authorList>
    </citation>
    <scope>NUCLEOTIDE SEQUENCE [LARGE SCALE GENOMIC DNA]</scope>
    <source>
        <strain evidence="3 4">NBRC 104925</strain>
    </source>
</reference>
<dbReference type="Gene3D" id="3.30.1230.10">
    <property type="entry name" value="YlxR-like"/>
    <property type="match status" value="1"/>
</dbReference>
<sequence length="115" mass="12313">MRLVAQGSGSSPSTVTLVPDPAGRLPGRGAWIHPTTECLEQAVRRRAFGRALRLATGIDLGQVRAYVDAVENEHDERESGGCGRHLPRHRRGAGDAGMETESGLDADESPMSTHQ</sequence>
<evidence type="ECO:0000313" key="4">
    <source>
        <dbReference type="Proteomes" id="UP000004367"/>
    </source>
</evidence>
<comment type="caution">
    <text evidence="3">The sequence shown here is derived from an EMBL/GenBank/DDBJ whole genome shotgun (WGS) entry which is preliminary data.</text>
</comment>
<dbReference type="PANTHER" id="PTHR34215">
    <property type="entry name" value="BLL0784 PROTEIN"/>
    <property type="match status" value="1"/>
</dbReference>
<dbReference type="Proteomes" id="UP000004367">
    <property type="component" value="Unassembled WGS sequence"/>
</dbReference>
<feature type="region of interest" description="Disordered" evidence="1">
    <location>
        <begin position="1"/>
        <end position="29"/>
    </location>
</feature>
<dbReference type="InterPro" id="IPR007393">
    <property type="entry name" value="YlxR_dom"/>
</dbReference>
<evidence type="ECO:0000259" key="2">
    <source>
        <dbReference type="Pfam" id="PF04296"/>
    </source>
</evidence>
<feature type="compositionally biased region" description="Polar residues" evidence="1">
    <location>
        <begin position="7"/>
        <end position="16"/>
    </location>
</feature>
<evidence type="ECO:0000313" key="3">
    <source>
        <dbReference type="EMBL" id="GAB49314.1"/>
    </source>
</evidence>
<protein>
    <recommendedName>
        <fullName evidence="2">YlxR domain-containing protein</fullName>
    </recommendedName>
</protein>